<protein>
    <submittedName>
        <fullName evidence="2">Lactate utilization protein</fullName>
    </submittedName>
</protein>
<dbReference type="PANTHER" id="PTHR43682:SF1">
    <property type="entry name" value="LACTATE UTILIZATION PROTEIN C"/>
    <property type="match status" value="1"/>
</dbReference>
<dbReference type="RefSeq" id="WP_081796788.1">
    <property type="nucleotide sequence ID" value="NZ_JAEMUK010000006.1"/>
</dbReference>
<dbReference type="EMBL" id="JAEMUK010000006">
    <property type="protein sequence ID" value="MBJ7542503.1"/>
    <property type="molecule type" value="Genomic_DNA"/>
</dbReference>
<dbReference type="Pfam" id="PF02589">
    <property type="entry name" value="LUD_dom"/>
    <property type="match status" value="1"/>
</dbReference>
<organism evidence="2 3">
    <name type="scientific">Rhodomicrobium udaipurense</name>
    <dbReference type="NCBI Taxonomy" id="1202716"/>
    <lineage>
        <taxon>Bacteria</taxon>
        <taxon>Pseudomonadati</taxon>
        <taxon>Pseudomonadota</taxon>
        <taxon>Alphaproteobacteria</taxon>
        <taxon>Hyphomicrobiales</taxon>
        <taxon>Hyphomicrobiaceae</taxon>
        <taxon>Rhodomicrobium</taxon>
    </lineage>
</organism>
<dbReference type="PANTHER" id="PTHR43682">
    <property type="entry name" value="LACTATE UTILIZATION PROTEIN C"/>
    <property type="match status" value="1"/>
</dbReference>
<dbReference type="InterPro" id="IPR024185">
    <property type="entry name" value="FTHF_cligase-like_sf"/>
</dbReference>
<reference evidence="2 3" key="1">
    <citation type="submission" date="2020-12" db="EMBL/GenBank/DDBJ databases">
        <title>Revised draft genomes of Rhodomicrobium vannielii ATCC 17100 and Rhodomicrobium udaipurense JA643.</title>
        <authorList>
            <person name="Conners E.M."/>
            <person name="Davenport E.J."/>
            <person name="Bose A."/>
        </authorList>
    </citation>
    <scope>NUCLEOTIDE SEQUENCE [LARGE SCALE GENOMIC DNA]</scope>
    <source>
        <strain evidence="2 3">JA643</strain>
    </source>
</reference>
<feature type="domain" description="LUD" evidence="1">
    <location>
        <begin position="91"/>
        <end position="231"/>
    </location>
</feature>
<gene>
    <name evidence="2" type="ORF">JDN41_02910</name>
</gene>
<dbReference type="AlphaFoldDB" id="A0A8I1KKX8"/>
<accession>A0A8I1KKX8</accession>
<proteinExistence type="predicted"/>
<comment type="caution">
    <text evidence="2">The sequence shown here is derived from an EMBL/GenBank/DDBJ whole genome shotgun (WGS) entry which is preliminary data.</text>
</comment>
<dbReference type="Gene3D" id="3.40.50.10420">
    <property type="entry name" value="NagB/RpiA/CoA transferase-like"/>
    <property type="match status" value="1"/>
</dbReference>
<sequence length="236" mass="25202">MAEKVSTEKTMSARDAIMAHVRKGLGVRGDEPGRRGVVQTRLRNPVANLIPERAKGTKPELVKQFQTMLENGGTGVVRVRTYKGVPDAVATALRERNLPSRVRLGSDPFFRTFEAEPGLLEILGGAAEATDLVGLSHAFAGASETGTLFLASGPDNPSTLNFLPEHHFVLIDASDVFGSYEECWVKLRGVLGAGVMPRTVNLISGASRTADIEQTIVKGAHGPKSLAVFIVGSARE</sequence>
<dbReference type="Proteomes" id="UP000623250">
    <property type="component" value="Unassembled WGS sequence"/>
</dbReference>
<dbReference type="InterPro" id="IPR037171">
    <property type="entry name" value="NagB/RpiA_transferase-like"/>
</dbReference>
<dbReference type="SUPFAM" id="SSF100950">
    <property type="entry name" value="NagB/RpiA/CoA transferase-like"/>
    <property type="match status" value="1"/>
</dbReference>
<dbReference type="InterPro" id="IPR003741">
    <property type="entry name" value="LUD_dom"/>
</dbReference>
<keyword evidence="3" id="KW-1185">Reference proteome</keyword>
<name>A0A8I1KKX8_9HYPH</name>
<evidence type="ECO:0000313" key="2">
    <source>
        <dbReference type="EMBL" id="MBJ7542503.1"/>
    </source>
</evidence>
<evidence type="ECO:0000259" key="1">
    <source>
        <dbReference type="Pfam" id="PF02589"/>
    </source>
</evidence>
<evidence type="ECO:0000313" key="3">
    <source>
        <dbReference type="Proteomes" id="UP000623250"/>
    </source>
</evidence>